<evidence type="ECO:0000313" key="1">
    <source>
        <dbReference type="EMBL" id="MCC8397537.1"/>
    </source>
</evidence>
<protein>
    <submittedName>
        <fullName evidence="1">Uncharacterized protein</fullName>
    </submittedName>
</protein>
<evidence type="ECO:0000313" key="2">
    <source>
        <dbReference type="Proteomes" id="UP001431019"/>
    </source>
</evidence>
<name>A0ABS8K5W6_9BURK</name>
<sequence>MSKYFGPASASIYSGAFDLYNNAGLWSAMPPKENMQKGLDGVCSDLHNLASSLMTQRRKTKQRRVVEVMAQRVERIDL</sequence>
<reference evidence="1 2" key="1">
    <citation type="submission" date="2021-11" db="EMBL/GenBank/DDBJ databases">
        <authorList>
            <person name="Oh E.-T."/>
            <person name="Kim S.-B."/>
        </authorList>
    </citation>
    <scope>NUCLEOTIDE SEQUENCE [LARGE SCALE GENOMIC DNA]</scope>
    <source>
        <strain evidence="1 2">MMS20-SJTR3</strain>
    </source>
</reference>
<proteinExistence type="predicted"/>
<keyword evidence="2" id="KW-1185">Reference proteome</keyword>
<organism evidence="1 2">
    <name type="scientific">Paraburkholderia sejongensis</name>
    <dbReference type="NCBI Taxonomy" id="2886946"/>
    <lineage>
        <taxon>Bacteria</taxon>
        <taxon>Pseudomonadati</taxon>
        <taxon>Pseudomonadota</taxon>
        <taxon>Betaproteobacteria</taxon>
        <taxon>Burkholderiales</taxon>
        <taxon>Burkholderiaceae</taxon>
        <taxon>Paraburkholderia</taxon>
    </lineage>
</organism>
<dbReference type="EMBL" id="JAJITD010000032">
    <property type="protein sequence ID" value="MCC8397537.1"/>
    <property type="molecule type" value="Genomic_DNA"/>
</dbReference>
<accession>A0ABS8K5W6</accession>
<dbReference type="RefSeq" id="WP_230513792.1">
    <property type="nucleotide sequence ID" value="NZ_JAJITD010000032.1"/>
</dbReference>
<gene>
    <name evidence="1" type="ORF">LJ656_33855</name>
</gene>
<dbReference type="Proteomes" id="UP001431019">
    <property type="component" value="Unassembled WGS sequence"/>
</dbReference>
<comment type="caution">
    <text evidence="1">The sequence shown here is derived from an EMBL/GenBank/DDBJ whole genome shotgun (WGS) entry which is preliminary data.</text>
</comment>